<feature type="region of interest" description="Disordered" evidence="6">
    <location>
        <begin position="45"/>
        <end position="64"/>
    </location>
</feature>
<dbReference type="InterPro" id="IPR005508">
    <property type="entry name" value="At2g31720-like"/>
</dbReference>
<dbReference type="InterPro" id="IPR015300">
    <property type="entry name" value="DNA-bd_pseudobarrel_sf"/>
</dbReference>
<feature type="region of interest" description="Disordered" evidence="6">
    <location>
        <begin position="293"/>
        <end position="325"/>
    </location>
</feature>
<dbReference type="GO" id="GO:0005634">
    <property type="term" value="C:nucleus"/>
    <property type="evidence" value="ECO:0007669"/>
    <property type="project" value="UniProtKB-SubCell"/>
</dbReference>
<protein>
    <recommendedName>
        <fullName evidence="9">B3 domain-containing protein</fullName>
    </recommendedName>
</protein>
<organism evidence="7 8">
    <name type="scientific">Lithospermum erythrorhizon</name>
    <name type="common">Purple gromwell</name>
    <name type="synonym">Lithospermum officinale var. erythrorhizon</name>
    <dbReference type="NCBI Taxonomy" id="34254"/>
    <lineage>
        <taxon>Eukaryota</taxon>
        <taxon>Viridiplantae</taxon>
        <taxon>Streptophyta</taxon>
        <taxon>Embryophyta</taxon>
        <taxon>Tracheophyta</taxon>
        <taxon>Spermatophyta</taxon>
        <taxon>Magnoliopsida</taxon>
        <taxon>eudicotyledons</taxon>
        <taxon>Gunneridae</taxon>
        <taxon>Pentapetalae</taxon>
        <taxon>asterids</taxon>
        <taxon>lamiids</taxon>
        <taxon>Boraginales</taxon>
        <taxon>Boraginaceae</taxon>
        <taxon>Boraginoideae</taxon>
        <taxon>Lithospermeae</taxon>
        <taxon>Lithospermum</taxon>
    </lineage>
</organism>
<dbReference type="Proteomes" id="UP001454036">
    <property type="component" value="Unassembled WGS sequence"/>
</dbReference>
<evidence type="ECO:0000256" key="4">
    <source>
        <dbReference type="ARBA" id="ARBA00023163"/>
    </source>
</evidence>
<evidence type="ECO:0000256" key="3">
    <source>
        <dbReference type="ARBA" id="ARBA00023125"/>
    </source>
</evidence>
<dbReference type="PANTHER" id="PTHR31541">
    <property type="entry name" value="B3 DOMAIN PLANT PROTEIN-RELATED"/>
    <property type="match status" value="1"/>
</dbReference>
<evidence type="ECO:0000256" key="5">
    <source>
        <dbReference type="ARBA" id="ARBA00023242"/>
    </source>
</evidence>
<dbReference type="AlphaFoldDB" id="A0AAV3QJ12"/>
<dbReference type="Gene3D" id="2.40.330.10">
    <property type="entry name" value="DNA-binding pseudobarrel domain"/>
    <property type="match status" value="1"/>
</dbReference>
<dbReference type="EMBL" id="BAABME010004699">
    <property type="protein sequence ID" value="GAA0163261.1"/>
    <property type="molecule type" value="Genomic_DNA"/>
</dbReference>
<comment type="caution">
    <text evidence="7">The sequence shown here is derived from an EMBL/GenBank/DDBJ whole genome shotgun (WGS) entry which is preliminary data.</text>
</comment>
<keyword evidence="8" id="KW-1185">Reference proteome</keyword>
<reference evidence="7 8" key="1">
    <citation type="submission" date="2024-01" db="EMBL/GenBank/DDBJ databases">
        <title>The complete chloroplast genome sequence of Lithospermum erythrorhizon: insights into the phylogenetic relationship among Boraginaceae species and the maternal lineages of purple gromwells.</title>
        <authorList>
            <person name="Okada T."/>
            <person name="Watanabe K."/>
        </authorList>
    </citation>
    <scope>NUCLEOTIDE SEQUENCE [LARGE SCALE GENOMIC DNA]</scope>
</reference>
<evidence type="ECO:0000313" key="7">
    <source>
        <dbReference type="EMBL" id="GAA0163261.1"/>
    </source>
</evidence>
<proteinExistence type="predicted"/>
<dbReference type="PANTHER" id="PTHR31541:SF25">
    <property type="entry name" value="GAMMA-GLIADIN B"/>
    <property type="match status" value="1"/>
</dbReference>
<keyword evidence="5" id="KW-0539">Nucleus</keyword>
<dbReference type="GO" id="GO:0003677">
    <property type="term" value="F:DNA binding"/>
    <property type="evidence" value="ECO:0007669"/>
    <property type="project" value="UniProtKB-KW"/>
</dbReference>
<evidence type="ECO:0000256" key="1">
    <source>
        <dbReference type="ARBA" id="ARBA00004123"/>
    </source>
</evidence>
<gene>
    <name evidence="7" type="ORF">LIER_19170</name>
</gene>
<sequence length="325" mass="37093">MVHKLTKKDEAFMLDAFSNLGLEKFNELLEKYIIETKNNDPLEASIPPFPKTFPKKKRSASVKNKEKKIVPVNYEKEGRHKLAKTVPVPYSFNNYFDGETSVTNYFDHENETKLSINNNGSDAKKRKKEPKVDGPNPPPRMPEIFRTRISQIIGKGKDITEEKLVVQRKLETTDCKGAQNRFNIPNGKLIEEFLKEHEKGVKKKQVNIIDPSLNKHQIVLSLWNEKNKPYNVLNGPSWMNIIEGNGLSRGMILQLWAVRVDNDELWFVLVNLTPTTEELAVETTATFNDCIASPVEEGTTPKDMDYEERSSSSDSSVGTAEYYLN</sequence>
<feature type="compositionally biased region" description="Basic and acidic residues" evidence="6">
    <location>
        <begin position="299"/>
        <end position="311"/>
    </location>
</feature>
<keyword evidence="3" id="KW-0238">DNA-binding</keyword>
<evidence type="ECO:0000313" key="8">
    <source>
        <dbReference type="Proteomes" id="UP001454036"/>
    </source>
</evidence>
<accession>A0AAV3QJ12</accession>
<comment type="subcellular location">
    <subcellularLocation>
        <location evidence="1">Nucleus</location>
    </subcellularLocation>
</comment>
<keyword evidence="2" id="KW-0805">Transcription regulation</keyword>
<evidence type="ECO:0008006" key="9">
    <source>
        <dbReference type="Google" id="ProtNLM"/>
    </source>
</evidence>
<keyword evidence="4" id="KW-0804">Transcription</keyword>
<dbReference type="Pfam" id="PF03754">
    <property type="entry name" value="At2g31720-like"/>
    <property type="match status" value="1"/>
</dbReference>
<name>A0AAV3QJ12_LITER</name>
<evidence type="ECO:0000256" key="6">
    <source>
        <dbReference type="SAM" id="MobiDB-lite"/>
    </source>
</evidence>
<feature type="region of interest" description="Disordered" evidence="6">
    <location>
        <begin position="113"/>
        <end position="143"/>
    </location>
</feature>
<evidence type="ECO:0000256" key="2">
    <source>
        <dbReference type="ARBA" id="ARBA00023015"/>
    </source>
</evidence>